<dbReference type="EMBL" id="CACVKT020009336">
    <property type="protein sequence ID" value="CAC5421294.1"/>
    <property type="molecule type" value="Genomic_DNA"/>
</dbReference>
<organism evidence="4 5">
    <name type="scientific">Mytilus coruscus</name>
    <name type="common">Sea mussel</name>
    <dbReference type="NCBI Taxonomy" id="42192"/>
    <lineage>
        <taxon>Eukaryota</taxon>
        <taxon>Metazoa</taxon>
        <taxon>Spiralia</taxon>
        <taxon>Lophotrochozoa</taxon>
        <taxon>Mollusca</taxon>
        <taxon>Bivalvia</taxon>
        <taxon>Autobranchia</taxon>
        <taxon>Pteriomorphia</taxon>
        <taxon>Mytilida</taxon>
        <taxon>Mytiloidea</taxon>
        <taxon>Mytilidae</taxon>
        <taxon>Mytilinae</taxon>
        <taxon>Mytilus</taxon>
    </lineage>
</organism>
<dbReference type="PANTHER" id="PTHR15427:SF33">
    <property type="entry name" value="COLLAGEN IV NC1 DOMAIN-CONTAINING PROTEIN"/>
    <property type="match status" value="1"/>
</dbReference>
<dbReference type="InterPro" id="IPR001073">
    <property type="entry name" value="C1q_dom"/>
</dbReference>
<dbReference type="PANTHER" id="PTHR15427">
    <property type="entry name" value="EMILIN ELASTIN MICROFIBRIL INTERFACE-LOCATED PROTEIN ELASTIN MICROFIBRIL INTERFACER"/>
    <property type="match status" value="1"/>
</dbReference>
<dbReference type="SUPFAM" id="SSF49842">
    <property type="entry name" value="TNF-like"/>
    <property type="match status" value="1"/>
</dbReference>
<evidence type="ECO:0000313" key="5">
    <source>
        <dbReference type="Proteomes" id="UP000507470"/>
    </source>
</evidence>
<evidence type="ECO:0000256" key="2">
    <source>
        <dbReference type="ARBA" id="ARBA00022525"/>
    </source>
</evidence>
<evidence type="ECO:0000259" key="3">
    <source>
        <dbReference type="PROSITE" id="PS50871"/>
    </source>
</evidence>
<dbReference type="Gene3D" id="2.60.120.40">
    <property type="match status" value="1"/>
</dbReference>
<dbReference type="InterPro" id="IPR008983">
    <property type="entry name" value="Tumour_necrosis_fac-like_dom"/>
</dbReference>
<dbReference type="OrthoDB" id="6154955at2759"/>
<feature type="domain" description="C1q" evidence="3">
    <location>
        <begin position="40"/>
        <end position="174"/>
    </location>
</feature>
<dbReference type="SMART" id="SM00110">
    <property type="entry name" value="C1Q"/>
    <property type="match status" value="1"/>
</dbReference>
<reference evidence="4 5" key="1">
    <citation type="submission" date="2020-06" db="EMBL/GenBank/DDBJ databases">
        <authorList>
            <person name="Li R."/>
            <person name="Bekaert M."/>
        </authorList>
    </citation>
    <scope>NUCLEOTIDE SEQUENCE [LARGE SCALE GENOMIC DNA]</scope>
    <source>
        <strain evidence="5">wild</strain>
    </source>
</reference>
<dbReference type="Pfam" id="PF00386">
    <property type="entry name" value="C1q"/>
    <property type="match status" value="1"/>
</dbReference>
<name>A0A6J8EL24_MYTCO</name>
<comment type="subcellular location">
    <subcellularLocation>
        <location evidence="1">Secreted</location>
    </subcellularLocation>
</comment>
<dbReference type="PROSITE" id="PS50871">
    <property type="entry name" value="C1Q"/>
    <property type="match status" value="1"/>
</dbReference>
<dbReference type="InterPro" id="IPR050392">
    <property type="entry name" value="Collagen/C1q_domain"/>
</dbReference>
<evidence type="ECO:0000256" key="1">
    <source>
        <dbReference type="ARBA" id="ARBA00004613"/>
    </source>
</evidence>
<proteinExistence type="predicted"/>
<dbReference type="PRINTS" id="PR00007">
    <property type="entry name" value="COMPLEMNTC1Q"/>
</dbReference>
<dbReference type="AlphaFoldDB" id="A0A6J8EL24"/>
<dbReference type="Proteomes" id="UP000507470">
    <property type="component" value="Unassembled WGS sequence"/>
</dbReference>
<dbReference type="GO" id="GO:0005581">
    <property type="term" value="C:collagen trimer"/>
    <property type="evidence" value="ECO:0007669"/>
    <property type="project" value="UniProtKB-KW"/>
</dbReference>
<gene>
    <name evidence="4" type="ORF">MCOR_53431</name>
</gene>
<keyword evidence="2" id="KW-0964">Secreted</keyword>
<keyword evidence="5" id="KW-1185">Reference proteome</keyword>
<accession>A0A6J8EL24</accession>
<sequence>MSYIIVFINGFGAALMAMYLYQNQRQTDDISAKHDRTDINPDEFVAFTAISSNGNQLTNNPIKYDIIVTNVGKAYSSTTGIFHTPTTGIYSISVSLMGHHHNAIHANLYHNGEQVVRLYTAGNSRHEVASQTVYLKLVKRDEVWVQGTAGMKLWATERYNQFSGALVRSGDFTN</sequence>
<evidence type="ECO:0000313" key="4">
    <source>
        <dbReference type="EMBL" id="CAC5421294.1"/>
    </source>
</evidence>
<protein>
    <recommendedName>
        <fullName evidence="3">C1q domain-containing protein</fullName>
    </recommendedName>
</protein>